<dbReference type="InterPro" id="IPR037185">
    <property type="entry name" value="EmrE-like"/>
</dbReference>
<keyword evidence="2" id="KW-1133">Transmembrane helix</keyword>
<feature type="transmembrane region" description="Helical" evidence="2">
    <location>
        <begin position="192"/>
        <end position="213"/>
    </location>
</feature>
<dbReference type="Proteomes" id="UP000653308">
    <property type="component" value="Unassembled WGS sequence"/>
</dbReference>
<dbReference type="PANTHER" id="PTHR40761">
    <property type="entry name" value="CONSERVED INTEGRAL MEMBRANE ALANINE VALINE AND LEUCINE RICH PROTEIN-RELATED"/>
    <property type="match status" value="1"/>
</dbReference>
<dbReference type="NCBIfam" id="NF038012">
    <property type="entry name" value="DMT_1"/>
    <property type="match status" value="1"/>
</dbReference>
<feature type="compositionally biased region" description="Low complexity" evidence="1">
    <location>
        <begin position="416"/>
        <end position="443"/>
    </location>
</feature>
<evidence type="ECO:0008006" key="6">
    <source>
        <dbReference type="Google" id="ProtNLM"/>
    </source>
</evidence>
<feature type="transmembrane region" description="Helical" evidence="2">
    <location>
        <begin position="130"/>
        <end position="147"/>
    </location>
</feature>
<keyword evidence="2" id="KW-0812">Transmembrane</keyword>
<evidence type="ECO:0000256" key="2">
    <source>
        <dbReference type="SAM" id="Phobius"/>
    </source>
</evidence>
<gene>
    <name evidence="4" type="ORF">GCM10010384_09640</name>
</gene>
<keyword evidence="5" id="KW-1185">Reference proteome</keyword>
<feature type="region of interest" description="Disordered" evidence="1">
    <location>
        <begin position="403"/>
        <end position="443"/>
    </location>
</feature>
<feature type="transmembrane region" description="Helical" evidence="2">
    <location>
        <begin position="45"/>
        <end position="66"/>
    </location>
</feature>
<feature type="transmembrane region" description="Helical" evidence="2">
    <location>
        <begin position="253"/>
        <end position="271"/>
    </location>
</feature>
<dbReference type="PANTHER" id="PTHR40761:SF1">
    <property type="entry name" value="CONSERVED INTEGRAL MEMBRANE ALANINE VALINE AND LEUCINE RICH PROTEIN-RELATED"/>
    <property type="match status" value="1"/>
</dbReference>
<feature type="compositionally biased region" description="Gly residues" evidence="1">
    <location>
        <begin position="403"/>
        <end position="415"/>
    </location>
</feature>
<feature type="transmembrane region" description="Helical" evidence="2">
    <location>
        <begin position="159"/>
        <end position="180"/>
    </location>
</feature>
<organism evidence="4 5">
    <name type="scientific">Streptomyces djakartensis</name>
    <dbReference type="NCBI Taxonomy" id="68193"/>
    <lineage>
        <taxon>Bacteria</taxon>
        <taxon>Bacillati</taxon>
        <taxon>Actinomycetota</taxon>
        <taxon>Actinomycetes</taxon>
        <taxon>Kitasatosporales</taxon>
        <taxon>Streptomycetaceae</taxon>
        <taxon>Streptomyces</taxon>
    </lineage>
</organism>
<evidence type="ECO:0000313" key="4">
    <source>
        <dbReference type="EMBL" id="GGY07307.1"/>
    </source>
</evidence>
<keyword evidence="3" id="KW-0732">Signal</keyword>
<dbReference type="SUPFAM" id="SSF103481">
    <property type="entry name" value="Multidrug resistance efflux transporter EmrE"/>
    <property type="match status" value="1"/>
</dbReference>
<sequence>MSALALSVLLSLVSAVAYAGGAIVQERVAESSPGEQYAPLSRPGWWAAVALNGLGGLLHVVALAYGPLSLVQPLGALTIVVALPMAALFVGRRAGATAWRGAIMATVGLAGLLSLVAASGARSLDTAQRVALALVTAGAVVALMIAARAAHRHPAVRSMLLATASGIAFGMSSVFTKTVAVDWTGGVSAADAPSLTVIGVLATAGMLLSQAAYRGAGLAAPLATLTVVNPVVAAAVGITMFGETFRYGTTGTVLALSCGVVAAGGLILLTTERLAQARPERAGTGLVASGTGPARAGTGLADTDLAALSFLPGPAEAGGLAGGEPRGTVEVLSGGPAGPVGASWATSGASPGVPGPGGSSGVPGPGGSSGGPVGAPGIVGAPLVAVGAPLLAVAALPDAPGGGAATGTGDRGGAGPARAGDAPVSGPRPLAADAADAPEAGPDVPYMPLFGVPYVSLPTVDRHRARVRS</sequence>
<accession>A0ABQ2ZA07</accession>
<evidence type="ECO:0000313" key="5">
    <source>
        <dbReference type="Proteomes" id="UP000653308"/>
    </source>
</evidence>
<evidence type="ECO:0000256" key="1">
    <source>
        <dbReference type="SAM" id="MobiDB-lite"/>
    </source>
</evidence>
<proteinExistence type="predicted"/>
<name>A0ABQ2ZA07_9ACTN</name>
<dbReference type="EMBL" id="BMWE01000002">
    <property type="protein sequence ID" value="GGY07307.1"/>
    <property type="molecule type" value="Genomic_DNA"/>
</dbReference>
<feature type="transmembrane region" description="Helical" evidence="2">
    <location>
        <begin position="219"/>
        <end position="241"/>
    </location>
</feature>
<feature type="transmembrane region" description="Helical" evidence="2">
    <location>
        <begin position="73"/>
        <end position="91"/>
    </location>
</feature>
<feature type="transmembrane region" description="Helical" evidence="2">
    <location>
        <begin position="97"/>
        <end position="118"/>
    </location>
</feature>
<evidence type="ECO:0000256" key="3">
    <source>
        <dbReference type="SAM" id="SignalP"/>
    </source>
</evidence>
<dbReference type="RefSeq" id="WP_190196406.1">
    <property type="nucleotide sequence ID" value="NZ_BMWE01000002.1"/>
</dbReference>
<keyword evidence="2" id="KW-0472">Membrane</keyword>
<protein>
    <recommendedName>
        <fullName evidence="6">Integral membrane protein</fullName>
    </recommendedName>
</protein>
<feature type="signal peptide" evidence="3">
    <location>
        <begin position="1"/>
        <end position="19"/>
    </location>
</feature>
<reference evidence="5" key="1">
    <citation type="journal article" date="2019" name="Int. J. Syst. Evol. Microbiol.">
        <title>The Global Catalogue of Microorganisms (GCM) 10K type strain sequencing project: providing services to taxonomists for standard genome sequencing and annotation.</title>
        <authorList>
            <consortium name="The Broad Institute Genomics Platform"/>
            <consortium name="The Broad Institute Genome Sequencing Center for Infectious Disease"/>
            <person name="Wu L."/>
            <person name="Ma J."/>
        </authorList>
    </citation>
    <scope>NUCLEOTIDE SEQUENCE [LARGE SCALE GENOMIC DNA]</scope>
    <source>
        <strain evidence="5">JCM 4957</strain>
    </source>
</reference>
<comment type="caution">
    <text evidence="4">The sequence shown here is derived from an EMBL/GenBank/DDBJ whole genome shotgun (WGS) entry which is preliminary data.</text>
</comment>
<feature type="region of interest" description="Disordered" evidence="1">
    <location>
        <begin position="340"/>
        <end position="370"/>
    </location>
</feature>
<feature type="chain" id="PRO_5045354391" description="Integral membrane protein" evidence="3">
    <location>
        <begin position="20"/>
        <end position="469"/>
    </location>
</feature>
<feature type="compositionally biased region" description="Gly residues" evidence="1">
    <location>
        <begin position="355"/>
        <end position="370"/>
    </location>
</feature>